<evidence type="ECO:0000256" key="1">
    <source>
        <dbReference type="ARBA" id="ARBA00022679"/>
    </source>
</evidence>
<dbReference type="Gene3D" id="3.40.50.300">
    <property type="entry name" value="P-loop containing nucleotide triphosphate hydrolases"/>
    <property type="match status" value="1"/>
</dbReference>
<comment type="similarity">
    <text evidence="4">Belongs to the adenylate kinase family.</text>
</comment>
<keyword evidence="3 4" id="KW-0418">Kinase</keyword>
<sequence>MAKLFFYRNLKVAGPVPADPWMPTGMGICQGSLPKSIKPLKRELQEKLQSPIIIFMVGGPGCGKQIQGHRLASKYDFYHVGIGDLLRAEASRPTRKGKTIRDIILKGALVPSGYILELLTDNMLKAENVKGFFVEGFPREINQAKLFEEVVGRAPNIVIVLDCSTETMVQRLLIRSQMGERVDDHDKIIQNRLDTYYTLCEPVFTHYLQKSLLRHILGEEPPDTIFTKSCSVVDEVIKAATTK</sequence>
<dbReference type="CDD" id="cd01428">
    <property type="entry name" value="ADK"/>
    <property type="match status" value="1"/>
</dbReference>
<evidence type="ECO:0000256" key="2">
    <source>
        <dbReference type="ARBA" id="ARBA00022741"/>
    </source>
</evidence>
<dbReference type="Proteomes" id="UP001178461">
    <property type="component" value="Chromosome 17"/>
</dbReference>
<dbReference type="EMBL" id="OX395142">
    <property type="protein sequence ID" value="CAI5796216.1"/>
    <property type="molecule type" value="Genomic_DNA"/>
</dbReference>
<dbReference type="HAMAP" id="MF_00235">
    <property type="entry name" value="Adenylate_kinase_Adk"/>
    <property type="match status" value="1"/>
</dbReference>
<dbReference type="GO" id="GO:0006139">
    <property type="term" value="P:nucleobase-containing compound metabolic process"/>
    <property type="evidence" value="ECO:0007669"/>
    <property type="project" value="InterPro"/>
</dbReference>
<accession>A0AA35LHS4</accession>
<dbReference type="InterPro" id="IPR027417">
    <property type="entry name" value="P-loop_NTPase"/>
</dbReference>
<evidence type="ECO:0000256" key="3">
    <source>
        <dbReference type="ARBA" id="ARBA00022777"/>
    </source>
</evidence>
<dbReference type="InterPro" id="IPR000850">
    <property type="entry name" value="Adenylat/UMP-CMP_kin"/>
</dbReference>
<dbReference type="AlphaFoldDB" id="A0AA35LHS4"/>
<organism evidence="5 6">
    <name type="scientific">Podarcis lilfordi</name>
    <name type="common">Lilford's wall lizard</name>
    <dbReference type="NCBI Taxonomy" id="74358"/>
    <lineage>
        <taxon>Eukaryota</taxon>
        <taxon>Metazoa</taxon>
        <taxon>Chordata</taxon>
        <taxon>Craniata</taxon>
        <taxon>Vertebrata</taxon>
        <taxon>Euteleostomi</taxon>
        <taxon>Lepidosauria</taxon>
        <taxon>Squamata</taxon>
        <taxon>Bifurcata</taxon>
        <taxon>Unidentata</taxon>
        <taxon>Episquamata</taxon>
        <taxon>Laterata</taxon>
        <taxon>Lacertibaenia</taxon>
        <taxon>Lacertidae</taxon>
        <taxon>Podarcis</taxon>
    </lineage>
</organism>
<evidence type="ECO:0000313" key="6">
    <source>
        <dbReference type="Proteomes" id="UP001178461"/>
    </source>
</evidence>
<protein>
    <submittedName>
        <fullName evidence="5">Adenylate kinase isoenzyme 1-like</fullName>
    </submittedName>
</protein>
<evidence type="ECO:0000256" key="4">
    <source>
        <dbReference type="RuleBase" id="RU003330"/>
    </source>
</evidence>
<reference evidence="5" key="1">
    <citation type="submission" date="2022-12" db="EMBL/GenBank/DDBJ databases">
        <authorList>
            <person name="Alioto T."/>
            <person name="Alioto T."/>
            <person name="Gomez Garrido J."/>
        </authorList>
    </citation>
    <scope>NUCLEOTIDE SEQUENCE</scope>
</reference>
<evidence type="ECO:0000313" key="5">
    <source>
        <dbReference type="EMBL" id="CAI5796216.1"/>
    </source>
</evidence>
<keyword evidence="6" id="KW-1185">Reference proteome</keyword>
<dbReference type="PANTHER" id="PTHR23359">
    <property type="entry name" value="NUCLEOTIDE KINASE"/>
    <property type="match status" value="1"/>
</dbReference>
<keyword evidence="2" id="KW-0547">Nucleotide-binding</keyword>
<dbReference type="Pfam" id="PF00406">
    <property type="entry name" value="ADK"/>
    <property type="match status" value="1"/>
</dbReference>
<dbReference type="GO" id="GO:0005524">
    <property type="term" value="F:ATP binding"/>
    <property type="evidence" value="ECO:0007669"/>
    <property type="project" value="InterPro"/>
</dbReference>
<dbReference type="SUPFAM" id="SSF52540">
    <property type="entry name" value="P-loop containing nucleoside triphosphate hydrolases"/>
    <property type="match status" value="1"/>
</dbReference>
<keyword evidence="1 4" id="KW-0808">Transferase</keyword>
<dbReference type="PRINTS" id="PR00094">
    <property type="entry name" value="ADENYLTKNASE"/>
</dbReference>
<dbReference type="GO" id="GO:0019205">
    <property type="term" value="F:nucleobase-containing compound kinase activity"/>
    <property type="evidence" value="ECO:0007669"/>
    <property type="project" value="InterPro"/>
</dbReference>
<name>A0AA35LHS4_9SAUR</name>
<gene>
    <name evidence="5" type="ORF">PODLI_1B030576</name>
</gene>
<proteinExistence type="inferred from homology"/>